<dbReference type="PROSITE" id="PS00178">
    <property type="entry name" value="AA_TRNA_LIGASE_I"/>
    <property type="match status" value="1"/>
</dbReference>
<keyword evidence="9 11" id="KW-0030">Aminoacyl-tRNA synthetase</keyword>
<dbReference type="CDD" id="cd07957">
    <property type="entry name" value="Anticodon_Ia_Met"/>
    <property type="match status" value="1"/>
</dbReference>
<reference evidence="14" key="1">
    <citation type="submission" date="2020-07" db="EMBL/GenBank/DDBJ databases">
        <title>Genomic analysis of a strain of Sedimentibacter Hydroxybenzoicus DSM7310.</title>
        <authorList>
            <person name="Ma S."/>
        </authorList>
    </citation>
    <scope>NUCLEOTIDE SEQUENCE</scope>
    <source>
        <strain evidence="14">DSM 7310</strain>
    </source>
</reference>
<comment type="subunit">
    <text evidence="11">Monomer.</text>
</comment>
<evidence type="ECO:0000256" key="4">
    <source>
        <dbReference type="ARBA" id="ARBA00022490"/>
    </source>
</evidence>
<dbReference type="SUPFAM" id="SSF47323">
    <property type="entry name" value="Anticodon-binding domain of a subclass of class I aminoacyl-tRNA synthetases"/>
    <property type="match status" value="1"/>
</dbReference>
<keyword evidence="6 11" id="KW-0547">Nucleotide-binding</keyword>
<evidence type="ECO:0000256" key="2">
    <source>
        <dbReference type="ARBA" id="ARBA00004496"/>
    </source>
</evidence>
<sequence length="539" mass="62108">MKILVGSAWPYANGSLHVGHLAGLLSSDIIARYHRLKGDDVYFVSGSDCFGTPVAIRAKQENRTPKEISDFYHDEFCECFQKLGFSYDLYGKTSSEEHQSFVREFHEKMYESPYIYEKSVPQAYCQECKTFLADRFVKGACPSCGKNARGDQCDACGKVLEPEALINPTCSVCGSTPIFKETKHLFISISKLEDKLKAYVNSHSNWRKNATAFSNRYINEGLRDRAITRDLDWGIDVPKEGYEDKKIYIWAENVLGYLSQSFEVCKNRNTSFEELWGENAKHYYVHGKDNIPFHTIILPSLLFANGGNWHLPDEIVSSEYLTLEGRKISTSNNWAIWVKDIVNKYNPDSLRYFFIANGPEKRDADFSWLEYLNNHNSELLGAYGNFVNRNFVFIEKYFESKVPNGTITSDISQKISEAFESIGNKIENTNLRDALDEIFELVRYGNKYFDTEKPWETRKGDVTSCENTIFNCVQLIANLAVLLSPFIPFSSEKVTDWLNLKYEWKLQSIDNEYILPKTEILFERLDKSIVEDELNKLIK</sequence>
<dbReference type="SUPFAM" id="SSF57770">
    <property type="entry name" value="Methionyl-tRNA synthetase (MetRS), Zn-domain"/>
    <property type="match status" value="1"/>
</dbReference>
<dbReference type="Gene3D" id="2.20.28.20">
    <property type="entry name" value="Methionyl-tRNA synthetase, Zn-domain"/>
    <property type="match status" value="1"/>
</dbReference>
<feature type="binding site" evidence="11">
    <location>
        <position position="144"/>
    </location>
    <ligand>
        <name>Zn(2+)</name>
        <dbReference type="ChEBI" id="CHEBI:29105"/>
    </ligand>
</feature>
<dbReference type="InterPro" id="IPR033911">
    <property type="entry name" value="MetRS_core"/>
</dbReference>
<keyword evidence="4 11" id="KW-0963">Cytoplasm</keyword>
<comment type="function">
    <text evidence="1 11">Is required not only for elongation of protein synthesis but also for the initiation of all mRNA translation through initiator tRNA(fMet) aminoacylation.</text>
</comment>
<keyword evidence="5 11" id="KW-0436">Ligase</keyword>
<keyword evidence="11" id="KW-0479">Metal-binding</keyword>
<dbReference type="InterPro" id="IPR015413">
    <property type="entry name" value="Methionyl/Leucyl_tRNA_Synth"/>
</dbReference>
<dbReference type="EMBL" id="JACBNQ010000019">
    <property type="protein sequence ID" value="NYB75271.1"/>
    <property type="molecule type" value="Genomic_DNA"/>
</dbReference>
<protein>
    <recommendedName>
        <fullName evidence="11">Methionine--tRNA ligase</fullName>
        <ecNumber evidence="11">6.1.1.10</ecNumber>
    </recommendedName>
    <alternativeName>
        <fullName evidence="11">Methionyl-tRNA synthetase</fullName>
        <shortName evidence="11">MetRS</shortName>
    </alternativeName>
</protein>
<dbReference type="InterPro" id="IPR023458">
    <property type="entry name" value="Met-tRNA_ligase_1"/>
</dbReference>
<dbReference type="InterPro" id="IPR009080">
    <property type="entry name" value="tRNAsynth_Ia_anticodon-bd"/>
</dbReference>
<feature type="short sequence motif" description="'HIGH' region" evidence="11">
    <location>
        <begin position="10"/>
        <end position="20"/>
    </location>
</feature>
<dbReference type="PANTHER" id="PTHR45765:SF1">
    <property type="entry name" value="METHIONINE--TRNA LIGASE, CYTOPLASMIC"/>
    <property type="match status" value="1"/>
</dbReference>
<dbReference type="CDD" id="cd00814">
    <property type="entry name" value="MetRS_core"/>
    <property type="match status" value="1"/>
</dbReference>
<evidence type="ECO:0000256" key="11">
    <source>
        <dbReference type="HAMAP-Rule" id="MF_00098"/>
    </source>
</evidence>
<dbReference type="GO" id="GO:0005829">
    <property type="term" value="C:cytosol"/>
    <property type="evidence" value="ECO:0007669"/>
    <property type="project" value="TreeGrafter"/>
</dbReference>
<gene>
    <name evidence="11" type="primary">metG</name>
    <name evidence="14" type="ORF">HZF24_14075</name>
</gene>
<comment type="similarity">
    <text evidence="3 11">Belongs to the class-I aminoacyl-tRNA synthetase family. MetG type 1 subfamily.</text>
</comment>
<evidence type="ECO:0000256" key="9">
    <source>
        <dbReference type="ARBA" id="ARBA00023146"/>
    </source>
</evidence>
<dbReference type="Gene3D" id="3.40.50.620">
    <property type="entry name" value="HUPs"/>
    <property type="match status" value="1"/>
</dbReference>
<evidence type="ECO:0000256" key="10">
    <source>
        <dbReference type="ARBA" id="ARBA00047364"/>
    </source>
</evidence>
<dbReference type="InterPro" id="IPR014729">
    <property type="entry name" value="Rossmann-like_a/b/a_fold"/>
</dbReference>
<dbReference type="AlphaFoldDB" id="A0A974BLZ4"/>
<feature type="binding site" evidence="11">
    <location>
        <position position="330"/>
    </location>
    <ligand>
        <name>ATP</name>
        <dbReference type="ChEBI" id="CHEBI:30616"/>
    </ligand>
</feature>
<evidence type="ECO:0000259" key="12">
    <source>
        <dbReference type="Pfam" id="PF09334"/>
    </source>
</evidence>
<evidence type="ECO:0000256" key="3">
    <source>
        <dbReference type="ARBA" id="ARBA00008258"/>
    </source>
</evidence>
<evidence type="ECO:0000256" key="7">
    <source>
        <dbReference type="ARBA" id="ARBA00022840"/>
    </source>
</evidence>
<evidence type="ECO:0000256" key="5">
    <source>
        <dbReference type="ARBA" id="ARBA00022598"/>
    </source>
</evidence>
<evidence type="ECO:0000313" key="14">
    <source>
        <dbReference type="EMBL" id="NYB75271.1"/>
    </source>
</evidence>
<dbReference type="Pfam" id="PF19303">
    <property type="entry name" value="Anticodon_3"/>
    <property type="match status" value="1"/>
</dbReference>
<keyword evidence="15" id="KW-1185">Reference proteome</keyword>
<feature type="domain" description="Methionyl/Leucyl tRNA synthetase" evidence="12">
    <location>
        <begin position="3"/>
        <end position="390"/>
    </location>
</feature>
<dbReference type="GO" id="GO:0005524">
    <property type="term" value="F:ATP binding"/>
    <property type="evidence" value="ECO:0007669"/>
    <property type="project" value="UniProtKB-UniRule"/>
</dbReference>
<feature type="binding site" evidence="11">
    <location>
        <position position="141"/>
    </location>
    <ligand>
        <name>Zn(2+)</name>
        <dbReference type="ChEBI" id="CHEBI:29105"/>
    </ligand>
</feature>
<comment type="cofactor">
    <cofactor evidence="11">
        <name>Zn(2+)</name>
        <dbReference type="ChEBI" id="CHEBI:29105"/>
    </cofactor>
    <text evidence="11">Binds 1 zinc ion per subunit.</text>
</comment>
<dbReference type="Gene3D" id="1.10.730.10">
    <property type="entry name" value="Isoleucyl-tRNA Synthetase, Domain 1"/>
    <property type="match status" value="1"/>
</dbReference>
<accession>A0A974BLZ4</accession>
<dbReference type="EC" id="6.1.1.10" evidence="11"/>
<proteinExistence type="inferred from homology"/>
<evidence type="ECO:0000256" key="8">
    <source>
        <dbReference type="ARBA" id="ARBA00022917"/>
    </source>
</evidence>
<comment type="catalytic activity">
    <reaction evidence="10 11">
        <text>tRNA(Met) + L-methionine + ATP = L-methionyl-tRNA(Met) + AMP + diphosphate</text>
        <dbReference type="Rhea" id="RHEA:13481"/>
        <dbReference type="Rhea" id="RHEA-COMP:9667"/>
        <dbReference type="Rhea" id="RHEA-COMP:9698"/>
        <dbReference type="ChEBI" id="CHEBI:30616"/>
        <dbReference type="ChEBI" id="CHEBI:33019"/>
        <dbReference type="ChEBI" id="CHEBI:57844"/>
        <dbReference type="ChEBI" id="CHEBI:78442"/>
        <dbReference type="ChEBI" id="CHEBI:78530"/>
        <dbReference type="ChEBI" id="CHEBI:456215"/>
        <dbReference type="EC" id="6.1.1.10"/>
    </reaction>
</comment>
<feature type="binding site" evidence="11">
    <location>
        <position position="153"/>
    </location>
    <ligand>
        <name>Zn(2+)</name>
        <dbReference type="ChEBI" id="CHEBI:29105"/>
    </ligand>
</feature>
<comment type="caution">
    <text evidence="14">The sequence shown here is derived from an EMBL/GenBank/DDBJ whole genome shotgun (WGS) entry which is preliminary data.</text>
</comment>
<keyword evidence="7 11" id="KW-0067">ATP-binding</keyword>
<feature type="short sequence motif" description="'KMSKS' region" evidence="11">
    <location>
        <begin position="327"/>
        <end position="331"/>
    </location>
</feature>
<dbReference type="RefSeq" id="WP_179238975.1">
    <property type="nucleotide sequence ID" value="NZ_JACBNQ010000019.1"/>
</dbReference>
<dbReference type="InterPro" id="IPR041872">
    <property type="entry name" value="Anticodon_Met"/>
</dbReference>
<evidence type="ECO:0000259" key="13">
    <source>
        <dbReference type="Pfam" id="PF19303"/>
    </source>
</evidence>
<dbReference type="PRINTS" id="PR01041">
    <property type="entry name" value="TRNASYNTHMET"/>
</dbReference>
<dbReference type="NCBIfam" id="TIGR00398">
    <property type="entry name" value="metG"/>
    <property type="match status" value="1"/>
</dbReference>
<organism evidence="14 15">
    <name type="scientific">Sedimentibacter hydroxybenzoicus DSM 7310</name>
    <dbReference type="NCBI Taxonomy" id="1123245"/>
    <lineage>
        <taxon>Bacteria</taxon>
        <taxon>Bacillati</taxon>
        <taxon>Bacillota</taxon>
        <taxon>Tissierellia</taxon>
        <taxon>Sedimentibacter</taxon>
    </lineage>
</organism>
<dbReference type="HAMAP" id="MF_00098">
    <property type="entry name" value="Met_tRNA_synth_type1"/>
    <property type="match status" value="1"/>
</dbReference>
<dbReference type="GO" id="GO:0046872">
    <property type="term" value="F:metal ion binding"/>
    <property type="evidence" value="ECO:0007669"/>
    <property type="project" value="UniProtKB-KW"/>
</dbReference>
<dbReference type="PANTHER" id="PTHR45765">
    <property type="entry name" value="METHIONINE--TRNA LIGASE"/>
    <property type="match status" value="1"/>
</dbReference>
<dbReference type="Pfam" id="PF09334">
    <property type="entry name" value="tRNA-synt_1g"/>
    <property type="match status" value="1"/>
</dbReference>
<evidence type="ECO:0000313" key="15">
    <source>
        <dbReference type="Proteomes" id="UP000611629"/>
    </source>
</evidence>
<dbReference type="GO" id="GO:0006431">
    <property type="term" value="P:methionyl-tRNA aminoacylation"/>
    <property type="evidence" value="ECO:0007669"/>
    <property type="project" value="UniProtKB-UniRule"/>
</dbReference>
<evidence type="ECO:0000256" key="6">
    <source>
        <dbReference type="ARBA" id="ARBA00022741"/>
    </source>
</evidence>
<feature type="binding site" evidence="11">
    <location>
        <position position="156"/>
    </location>
    <ligand>
        <name>Zn(2+)</name>
        <dbReference type="ChEBI" id="CHEBI:29105"/>
    </ligand>
</feature>
<name>A0A974BLZ4_SEDHY</name>
<dbReference type="NCBIfam" id="NF001100">
    <property type="entry name" value="PRK00133.1"/>
    <property type="match status" value="1"/>
</dbReference>
<dbReference type="InterPro" id="IPR014758">
    <property type="entry name" value="Met-tRNA_synth"/>
</dbReference>
<dbReference type="GO" id="GO:0004825">
    <property type="term" value="F:methionine-tRNA ligase activity"/>
    <property type="evidence" value="ECO:0007669"/>
    <property type="project" value="UniProtKB-UniRule"/>
</dbReference>
<dbReference type="Proteomes" id="UP000611629">
    <property type="component" value="Unassembled WGS sequence"/>
</dbReference>
<evidence type="ECO:0000256" key="1">
    <source>
        <dbReference type="ARBA" id="ARBA00003314"/>
    </source>
</evidence>
<dbReference type="FunFam" id="2.20.28.20:FF:000001">
    <property type="entry name" value="Methionine--tRNA ligase"/>
    <property type="match status" value="1"/>
</dbReference>
<dbReference type="InterPro" id="IPR001412">
    <property type="entry name" value="aa-tRNA-synth_I_CS"/>
</dbReference>
<dbReference type="InterPro" id="IPR029038">
    <property type="entry name" value="MetRS_Zn"/>
</dbReference>
<keyword evidence="11" id="KW-0862">Zinc</keyword>
<keyword evidence="8 11" id="KW-0648">Protein biosynthesis</keyword>
<comment type="subcellular location">
    <subcellularLocation>
        <location evidence="2 11">Cytoplasm</location>
    </subcellularLocation>
</comment>
<dbReference type="SUPFAM" id="SSF52374">
    <property type="entry name" value="Nucleotidylyl transferase"/>
    <property type="match status" value="1"/>
</dbReference>
<feature type="domain" description="Methionyl-tRNA synthetase anticodon-binding" evidence="13">
    <location>
        <begin position="409"/>
        <end position="504"/>
    </location>
</feature>